<accession>A0A0E9R4Z5</accession>
<name>A0A0E9R4Z5_ANGAN</name>
<reference evidence="1" key="1">
    <citation type="submission" date="2014-11" db="EMBL/GenBank/DDBJ databases">
        <authorList>
            <person name="Amaro Gonzalez C."/>
        </authorList>
    </citation>
    <scope>NUCLEOTIDE SEQUENCE</scope>
</reference>
<proteinExistence type="predicted"/>
<evidence type="ECO:0000313" key="1">
    <source>
        <dbReference type="EMBL" id="JAH24199.1"/>
    </source>
</evidence>
<reference evidence="1" key="2">
    <citation type="journal article" date="2015" name="Fish Shellfish Immunol.">
        <title>Early steps in the European eel (Anguilla anguilla)-Vibrio vulnificus interaction in the gills: Role of the RtxA13 toxin.</title>
        <authorList>
            <person name="Callol A."/>
            <person name="Pajuelo D."/>
            <person name="Ebbesson L."/>
            <person name="Teles M."/>
            <person name="MacKenzie S."/>
            <person name="Amaro C."/>
        </authorList>
    </citation>
    <scope>NUCLEOTIDE SEQUENCE</scope>
</reference>
<protein>
    <submittedName>
        <fullName evidence="1">Uncharacterized protein</fullName>
    </submittedName>
</protein>
<organism evidence="1">
    <name type="scientific">Anguilla anguilla</name>
    <name type="common">European freshwater eel</name>
    <name type="synonym">Muraena anguilla</name>
    <dbReference type="NCBI Taxonomy" id="7936"/>
    <lineage>
        <taxon>Eukaryota</taxon>
        <taxon>Metazoa</taxon>
        <taxon>Chordata</taxon>
        <taxon>Craniata</taxon>
        <taxon>Vertebrata</taxon>
        <taxon>Euteleostomi</taxon>
        <taxon>Actinopterygii</taxon>
        <taxon>Neopterygii</taxon>
        <taxon>Teleostei</taxon>
        <taxon>Anguilliformes</taxon>
        <taxon>Anguillidae</taxon>
        <taxon>Anguilla</taxon>
    </lineage>
</organism>
<dbReference type="EMBL" id="GBXM01084378">
    <property type="protein sequence ID" value="JAH24199.1"/>
    <property type="molecule type" value="Transcribed_RNA"/>
</dbReference>
<sequence>MYCRMLMW</sequence>